<comment type="catalytic activity">
    <reaction evidence="8">
        <text>1-octadecanoyl-2-(4Z,7Z,10Z,13Z,16Z,19Z-docosahexaenoyl)-sn-glycerol + H2O = 2-(4Z,7Z,10Z,13Z,16Z,19Z-docosahexaenoyl)-glycerol + octadecanoate + H(+)</text>
        <dbReference type="Rhea" id="RHEA:77107"/>
        <dbReference type="ChEBI" id="CHEBI:15377"/>
        <dbReference type="ChEBI" id="CHEBI:15378"/>
        <dbReference type="ChEBI" id="CHEBI:25629"/>
        <dbReference type="ChEBI" id="CHEBI:77129"/>
        <dbReference type="ChEBI" id="CHEBI:186738"/>
    </reaction>
</comment>
<dbReference type="GO" id="GO:0016787">
    <property type="term" value="F:hydrolase activity"/>
    <property type="evidence" value="ECO:0007669"/>
    <property type="project" value="UniProtKB-KW"/>
</dbReference>
<comment type="catalytic activity">
    <reaction evidence="6">
        <text>a 1,3-diacyl-sn-glycerol + H2O = a 1-acyl-sn-glycerol + a fatty acid + H(+)</text>
        <dbReference type="Rhea" id="RHEA:38503"/>
        <dbReference type="ChEBI" id="CHEBI:15377"/>
        <dbReference type="ChEBI" id="CHEBI:15378"/>
        <dbReference type="ChEBI" id="CHEBI:28868"/>
        <dbReference type="ChEBI" id="CHEBI:64683"/>
        <dbReference type="ChEBI" id="CHEBI:77272"/>
    </reaction>
</comment>
<accession>A0A2L2YF57</accession>
<dbReference type="InterPro" id="IPR000073">
    <property type="entry name" value="AB_hydrolase_1"/>
</dbReference>
<name>A0A2L2YF57_PARTP</name>
<evidence type="ECO:0000256" key="8">
    <source>
        <dbReference type="ARBA" id="ARBA00048283"/>
    </source>
</evidence>
<keyword evidence="2 13" id="KW-0378">Hydrolase</keyword>
<dbReference type="OrthoDB" id="8119704at2759"/>
<evidence type="ECO:0000256" key="1">
    <source>
        <dbReference type="ARBA" id="ARBA00008645"/>
    </source>
</evidence>
<comment type="catalytic activity">
    <reaction evidence="11">
        <text>1-octadecanoyl-2-(5Z,8Z,11Z,14Z-eicosatetraenoyl)-sn-glycerol + H2O = 2-(5Z,8Z,11Z,14Z-eicosatetraenoyl)-glycerol + octadecanoate + H(+)</text>
        <dbReference type="Rhea" id="RHEA:38507"/>
        <dbReference type="ChEBI" id="CHEBI:15377"/>
        <dbReference type="ChEBI" id="CHEBI:15378"/>
        <dbReference type="ChEBI" id="CHEBI:25629"/>
        <dbReference type="ChEBI" id="CHEBI:52392"/>
        <dbReference type="ChEBI" id="CHEBI:75728"/>
    </reaction>
</comment>
<dbReference type="Gene3D" id="3.40.50.1820">
    <property type="entry name" value="alpha/beta hydrolase"/>
    <property type="match status" value="1"/>
</dbReference>
<reference evidence="13" key="1">
    <citation type="journal article" date="2016" name="Mol. Ecol. Resour.">
        <title>Evaluation of the impact of RNA preservation methods of spiders for de novo transcriptome assembly.</title>
        <authorList>
            <person name="Kono N."/>
            <person name="Nakamura H."/>
            <person name="Ito Y."/>
            <person name="Tomita M."/>
            <person name="Arakawa K."/>
        </authorList>
    </citation>
    <scope>NUCLEOTIDE SEQUENCE</scope>
    <source>
        <tissue evidence="13">Whole body</tissue>
    </source>
</reference>
<dbReference type="EC" id="3.1.1.116" evidence="3"/>
<dbReference type="AlphaFoldDB" id="A0A2L2YF57"/>
<evidence type="ECO:0000256" key="9">
    <source>
        <dbReference type="ARBA" id="ARBA00048504"/>
    </source>
</evidence>
<dbReference type="EMBL" id="IAAA01027519">
    <property type="protein sequence ID" value="LAA06774.1"/>
    <property type="molecule type" value="mRNA"/>
</dbReference>
<dbReference type="PANTHER" id="PTHR46118:SF4">
    <property type="entry name" value="PROTEIN ABHD11"/>
    <property type="match status" value="1"/>
</dbReference>
<comment type="similarity">
    <text evidence="1">Belongs to the AB hydrolase superfamily.</text>
</comment>
<comment type="catalytic activity">
    <reaction evidence="9">
        <text>1,2-didecanoylglycerol + H2O = decanoylglycerol + decanoate + H(+)</text>
        <dbReference type="Rhea" id="RHEA:48596"/>
        <dbReference type="ChEBI" id="CHEBI:11152"/>
        <dbReference type="ChEBI" id="CHEBI:15377"/>
        <dbReference type="ChEBI" id="CHEBI:15378"/>
        <dbReference type="ChEBI" id="CHEBI:27689"/>
        <dbReference type="ChEBI" id="CHEBI:90605"/>
    </reaction>
</comment>
<evidence type="ECO:0000256" key="11">
    <source>
        <dbReference type="ARBA" id="ARBA00048919"/>
    </source>
</evidence>
<dbReference type="InterPro" id="IPR029058">
    <property type="entry name" value="AB_hydrolase_fold"/>
</dbReference>
<evidence type="ECO:0000256" key="6">
    <source>
        <dbReference type="ARBA" id="ARBA00043742"/>
    </source>
</evidence>
<dbReference type="SUPFAM" id="SSF53474">
    <property type="entry name" value="alpha/beta-Hydrolases"/>
    <property type="match status" value="1"/>
</dbReference>
<evidence type="ECO:0000256" key="5">
    <source>
        <dbReference type="ARBA" id="ARBA00043667"/>
    </source>
</evidence>
<organism evidence="13">
    <name type="scientific">Parasteatoda tepidariorum</name>
    <name type="common">Common house spider</name>
    <name type="synonym">Achaearanea tepidariorum</name>
    <dbReference type="NCBI Taxonomy" id="114398"/>
    <lineage>
        <taxon>Eukaryota</taxon>
        <taxon>Metazoa</taxon>
        <taxon>Ecdysozoa</taxon>
        <taxon>Arthropoda</taxon>
        <taxon>Chelicerata</taxon>
        <taxon>Arachnida</taxon>
        <taxon>Araneae</taxon>
        <taxon>Araneomorphae</taxon>
        <taxon>Entelegynae</taxon>
        <taxon>Araneoidea</taxon>
        <taxon>Theridiidae</taxon>
        <taxon>Parasteatoda</taxon>
    </lineage>
</organism>
<evidence type="ECO:0000256" key="4">
    <source>
        <dbReference type="ARBA" id="ARBA00042703"/>
    </source>
</evidence>
<sequence length="279" mass="32359">MEAVTLAYDLIEQNDVRQDANPIILIHGIFWNKFMMKELGRTLSKETKRKVYTLDLRNHNESPSCKKCDMVLMTEDIKKFFRDHNIKTATFICHSFSSPIAYLIALEQPQLVEKMVMIDHGPYVELSEKNRLENVLSQYNAQNRFLRSLDPKLTLADAKKKILSIAAMPSATKAQELFLKKVAYDLLKEGQKFKWKTDIDFVMKKYTDMAFVVKAKGRCEHEILIVRCSNSVRVSDEKFVGILKQNPNAKLETIDDTTHLLMLEKMDIFVEIVKKFLDS</sequence>
<evidence type="ECO:0000256" key="3">
    <source>
        <dbReference type="ARBA" id="ARBA00026104"/>
    </source>
</evidence>
<evidence type="ECO:0000313" key="13">
    <source>
        <dbReference type="EMBL" id="LAA06774.1"/>
    </source>
</evidence>
<comment type="catalytic activity">
    <reaction evidence="10">
        <text>1-octadecanoyl-2-(9Z-octadecenoyl)-sn-glycerol + H2O = 2-(9Z-octadecenoyl)-glycerol + octadecanoate + H(+)</text>
        <dbReference type="Rhea" id="RHEA:77103"/>
        <dbReference type="ChEBI" id="CHEBI:15377"/>
        <dbReference type="ChEBI" id="CHEBI:15378"/>
        <dbReference type="ChEBI" id="CHEBI:25629"/>
        <dbReference type="ChEBI" id="CHEBI:73990"/>
        <dbReference type="ChEBI" id="CHEBI:75468"/>
    </reaction>
</comment>
<comment type="catalytic activity">
    <reaction evidence="5">
        <text>a 1,2-diacyl-sn-glycerol + H2O = a 2-acylglycerol + a fatty acid + H(+)</text>
        <dbReference type="Rhea" id="RHEA:33275"/>
        <dbReference type="ChEBI" id="CHEBI:15377"/>
        <dbReference type="ChEBI" id="CHEBI:15378"/>
        <dbReference type="ChEBI" id="CHEBI:17389"/>
        <dbReference type="ChEBI" id="CHEBI:17815"/>
        <dbReference type="ChEBI" id="CHEBI:28868"/>
        <dbReference type="EC" id="3.1.1.116"/>
    </reaction>
</comment>
<proteinExistence type="evidence at transcript level"/>
<evidence type="ECO:0000256" key="7">
    <source>
        <dbReference type="ARBA" id="ARBA00044064"/>
    </source>
</evidence>
<evidence type="ECO:0000256" key="10">
    <source>
        <dbReference type="ARBA" id="ARBA00048513"/>
    </source>
</evidence>
<feature type="domain" description="AB hydrolase-1" evidence="12">
    <location>
        <begin position="21"/>
        <end position="120"/>
    </location>
</feature>
<evidence type="ECO:0000259" key="12">
    <source>
        <dbReference type="Pfam" id="PF00561"/>
    </source>
</evidence>
<protein>
    <recommendedName>
        <fullName evidence="7">sn-1-specific diacylglycerol lipase ABHD11</fullName>
        <ecNumber evidence="3">3.1.1.116</ecNumber>
    </recommendedName>
    <alternativeName>
        <fullName evidence="4">Alpha/beta hydrolase domain-containing protein 11</fullName>
    </alternativeName>
</protein>
<evidence type="ECO:0000256" key="2">
    <source>
        <dbReference type="ARBA" id="ARBA00022801"/>
    </source>
</evidence>
<dbReference type="Pfam" id="PF00561">
    <property type="entry name" value="Abhydrolase_1"/>
    <property type="match status" value="1"/>
</dbReference>
<dbReference type="PANTHER" id="PTHR46118">
    <property type="entry name" value="PROTEIN ABHD11"/>
    <property type="match status" value="1"/>
</dbReference>